<dbReference type="EMBL" id="JBBKAJ010000022">
    <property type="protein sequence ID" value="MEJ8639517.1"/>
    <property type="molecule type" value="Genomic_DNA"/>
</dbReference>
<comment type="caution">
    <text evidence="1">The sequence shown here is derived from an EMBL/GenBank/DDBJ whole genome shotgun (WGS) entry which is preliminary data.</text>
</comment>
<dbReference type="EC" id="3.-.-.-" evidence="1"/>
<gene>
    <name evidence="1" type="ORF">WKI67_39865</name>
</gene>
<keyword evidence="1" id="KW-0378">Hydrolase</keyword>
<proteinExistence type="predicted"/>
<dbReference type="Proteomes" id="UP001377168">
    <property type="component" value="Unassembled WGS sequence"/>
</dbReference>
<protein>
    <submittedName>
        <fullName evidence="1">Cysteine hydrolase family protein</fullName>
        <ecNumber evidence="1">3.-.-.-</ecNumber>
    </submittedName>
</protein>
<keyword evidence="2" id="KW-1185">Reference proteome</keyword>
<reference evidence="1" key="1">
    <citation type="submission" date="2024-03" db="EMBL/GenBank/DDBJ databases">
        <title>Novel Streptomyces species of biotechnological and ecological value are a feature of Machair soil.</title>
        <authorList>
            <person name="Prole J.R."/>
            <person name="Goodfellow M."/>
            <person name="Allenby N."/>
            <person name="Ward A.C."/>
        </authorList>
    </citation>
    <scope>NUCLEOTIDE SEQUENCE</scope>
    <source>
        <strain evidence="1">MS2.AVA.5</strain>
    </source>
</reference>
<evidence type="ECO:0000313" key="2">
    <source>
        <dbReference type="Proteomes" id="UP001377168"/>
    </source>
</evidence>
<name>A0ACC6Q724_9ACTN</name>
<organism evidence="1 2">
    <name type="scientific">Streptomyces achmelvichensis</name>
    <dbReference type="NCBI Taxonomy" id="3134111"/>
    <lineage>
        <taxon>Bacteria</taxon>
        <taxon>Bacillati</taxon>
        <taxon>Actinomycetota</taxon>
        <taxon>Actinomycetes</taxon>
        <taxon>Kitasatosporales</taxon>
        <taxon>Streptomycetaceae</taxon>
        <taxon>Streptomyces</taxon>
    </lineage>
</organism>
<evidence type="ECO:0000313" key="1">
    <source>
        <dbReference type="EMBL" id="MEJ8639517.1"/>
    </source>
</evidence>
<sequence length="197" mass="20308">MSGTTTLRTLNKLPAKPAALKDSTLILVDYQNTYTKGTMELEGWKPALDKAADLLQRTRAAGGKVIHVQNDGGKGTPYDVTADIGKIHPQVAPIDGEPVVTKKVPNAFVGTNLGALVDKAGNKNVVIAGFMTHMCVTFTAEGAFLRGNAPTVVSNASATRSLPTPGGGVSAAQVHQGALATIGDLFGVVVESGSELT</sequence>
<accession>A0ACC6Q724</accession>